<keyword evidence="3" id="KW-1185">Reference proteome</keyword>
<evidence type="ECO:0000256" key="1">
    <source>
        <dbReference type="SAM" id="MobiDB-lite"/>
    </source>
</evidence>
<name>A0A0M0JRC8_9EUKA</name>
<evidence type="ECO:0000313" key="3">
    <source>
        <dbReference type="Proteomes" id="UP000037460"/>
    </source>
</evidence>
<dbReference type="Proteomes" id="UP000037460">
    <property type="component" value="Unassembled WGS sequence"/>
</dbReference>
<feature type="region of interest" description="Disordered" evidence="1">
    <location>
        <begin position="128"/>
        <end position="154"/>
    </location>
</feature>
<reference evidence="3" key="1">
    <citation type="journal article" date="2015" name="PLoS Genet.">
        <title>Genome Sequence and Transcriptome Analyses of Chrysochromulina tobin: Metabolic Tools for Enhanced Algal Fitness in the Prominent Order Prymnesiales (Haptophyceae).</title>
        <authorList>
            <person name="Hovde B.T."/>
            <person name="Deodato C.R."/>
            <person name="Hunsperger H.M."/>
            <person name="Ryken S.A."/>
            <person name="Yost W."/>
            <person name="Jha R.K."/>
            <person name="Patterson J."/>
            <person name="Monnat R.J. Jr."/>
            <person name="Barlow S.B."/>
            <person name="Starkenburg S.R."/>
            <person name="Cattolico R.A."/>
        </authorList>
    </citation>
    <scope>NUCLEOTIDE SEQUENCE</scope>
    <source>
        <strain evidence="3">CCMP291</strain>
    </source>
</reference>
<dbReference type="AlphaFoldDB" id="A0A0M0JRC8"/>
<comment type="caution">
    <text evidence="2">The sequence shown here is derived from an EMBL/GenBank/DDBJ whole genome shotgun (WGS) entry which is preliminary data.</text>
</comment>
<accession>A0A0M0JRC8</accession>
<proteinExistence type="predicted"/>
<sequence>MSGQVDGSTDRPEHNGAIAKILSMEAGTGKVLLEVVLPALGRPSTDVGSRLYVKATRLRVRTADGSFLGRGRVQRAHAAVLEAKEEEASVAAQQLLVDSLRLLVHRTPFADSLRRQMRERGHGALMGNVNGLDEDEPAPRADATKGAPPKRLPWDKINRPNILLEERQIYKERARLWQLDTDSFRRDQVAV</sequence>
<evidence type="ECO:0000313" key="2">
    <source>
        <dbReference type="EMBL" id="KOO29015.1"/>
    </source>
</evidence>
<gene>
    <name evidence="2" type="ORF">Ctob_013792</name>
</gene>
<organism evidence="2 3">
    <name type="scientific">Chrysochromulina tobinii</name>
    <dbReference type="NCBI Taxonomy" id="1460289"/>
    <lineage>
        <taxon>Eukaryota</taxon>
        <taxon>Haptista</taxon>
        <taxon>Haptophyta</taxon>
        <taxon>Prymnesiophyceae</taxon>
        <taxon>Prymnesiales</taxon>
        <taxon>Chrysochromulinaceae</taxon>
        <taxon>Chrysochromulina</taxon>
    </lineage>
</organism>
<dbReference type="EMBL" id="JWZX01002475">
    <property type="protein sequence ID" value="KOO29015.1"/>
    <property type="molecule type" value="Genomic_DNA"/>
</dbReference>
<protein>
    <submittedName>
        <fullName evidence="2">Uncharacterized protein</fullName>
    </submittedName>
</protein>